<dbReference type="EMBL" id="WFLM01000004">
    <property type="protein sequence ID" value="KAB8037638.1"/>
    <property type="molecule type" value="Genomic_DNA"/>
</dbReference>
<dbReference type="Gene3D" id="3.40.190.10">
    <property type="entry name" value="Periplasmic binding protein-like II"/>
    <property type="match status" value="2"/>
</dbReference>
<proteinExistence type="predicted"/>
<name>A0A6N6VRK1_9BACT</name>
<dbReference type="AlphaFoldDB" id="A0A6N6VRK1"/>
<accession>A0A6N6VRK1</accession>
<reference evidence="1 2" key="1">
    <citation type="submission" date="2019-10" db="EMBL/GenBank/DDBJ databases">
        <title>New species of Slilvanegrellaceae.</title>
        <authorList>
            <person name="Pitt A."/>
            <person name="Hahn M.W."/>
        </authorList>
    </citation>
    <scope>NUCLEOTIDE SEQUENCE [LARGE SCALE GENOMIC DNA]</scope>
    <source>
        <strain evidence="1 2">SP-Ram-0.45-NSY-1</strain>
    </source>
</reference>
<evidence type="ECO:0000313" key="1">
    <source>
        <dbReference type="EMBL" id="KAB8037638.1"/>
    </source>
</evidence>
<dbReference type="SUPFAM" id="SSF53850">
    <property type="entry name" value="Periplasmic binding protein-like II"/>
    <property type="match status" value="1"/>
</dbReference>
<dbReference type="OrthoDB" id="5453932at2"/>
<sequence length="232" mass="27046">MNFIKLIIFILVNFIHFQIFAEKFIINTQDWPPYQTIANNIVGGSATKTLECVLKQMKLDYQINVLPWKRAQEDVKLGKAQAFYAAGITNERNDFAVPTEKIANYKWIWIFNKGENLDPTKKEFKKKALLAAKFGTGPETFLAENNYKLVASPKEIHNLFEMLQGKRFDAFLSPEEPALEFMKKNQMNKNNFKFIFHSNNPLVFYFSKKYVEKNQNSVKIFNSYLKNCNIAD</sequence>
<dbReference type="RefSeq" id="WP_153420713.1">
    <property type="nucleotide sequence ID" value="NZ_WFLM01000004.1"/>
</dbReference>
<comment type="caution">
    <text evidence="1">The sequence shown here is derived from an EMBL/GenBank/DDBJ whole genome shotgun (WGS) entry which is preliminary data.</text>
</comment>
<gene>
    <name evidence="1" type="ORF">GCL60_10715</name>
</gene>
<organism evidence="1 2">
    <name type="scientific">Silvanigrella paludirubra</name>
    <dbReference type="NCBI Taxonomy" id="2499159"/>
    <lineage>
        <taxon>Bacteria</taxon>
        <taxon>Pseudomonadati</taxon>
        <taxon>Bdellovibrionota</taxon>
        <taxon>Oligoflexia</taxon>
        <taxon>Silvanigrellales</taxon>
        <taxon>Silvanigrellaceae</taxon>
        <taxon>Silvanigrella</taxon>
    </lineage>
</organism>
<evidence type="ECO:0000313" key="2">
    <source>
        <dbReference type="Proteomes" id="UP000437748"/>
    </source>
</evidence>
<dbReference type="Proteomes" id="UP000437748">
    <property type="component" value="Unassembled WGS sequence"/>
</dbReference>
<keyword evidence="2" id="KW-1185">Reference proteome</keyword>
<protein>
    <submittedName>
        <fullName evidence="1">Transporter substrate-binding domain-containing protein</fullName>
    </submittedName>
</protein>